<evidence type="ECO:0000256" key="8">
    <source>
        <dbReference type="ARBA" id="ARBA00072274"/>
    </source>
</evidence>
<protein>
    <recommendedName>
        <fullName evidence="8 10">Protein GrpE</fullName>
    </recommendedName>
    <alternativeName>
        <fullName evidence="9 10">HSP-70 cofactor</fullName>
    </alternativeName>
</protein>
<keyword evidence="4 10" id="KW-0963">Cytoplasm</keyword>
<dbReference type="InterPro" id="IPR009012">
    <property type="entry name" value="GrpE_head"/>
</dbReference>
<evidence type="ECO:0000256" key="1">
    <source>
        <dbReference type="ARBA" id="ARBA00004496"/>
    </source>
</evidence>
<dbReference type="Gene3D" id="3.90.20.20">
    <property type="match status" value="1"/>
</dbReference>
<dbReference type="GO" id="GO:0006457">
    <property type="term" value="P:protein folding"/>
    <property type="evidence" value="ECO:0007669"/>
    <property type="project" value="InterPro"/>
</dbReference>
<dbReference type="PROSITE" id="PS01071">
    <property type="entry name" value="GRPE"/>
    <property type="match status" value="1"/>
</dbReference>
<dbReference type="SUPFAM" id="SSF51064">
    <property type="entry name" value="Head domain of nucleotide exchange factor GrpE"/>
    <property type="match status" value="1"/>
</dbReference>
<evidence type="ECO:0000256" key="6">
    <source>
        <dbReference type="ARBA" id="ARBA00023186"/>
    </source>
</evidence>
<dbReference type="Proteomes" id="UP000611762">
    <property type="component" value="Unassembled WGS sequence"/>
</dbReference>
<dbReference type="GO" id="GO:0051082">
    <property type="term" value="F:unfolded protein binding"/>
    <property type="evidence" value="ECO:0007669"/>
    <property type="project" value="TreeGrafter"/>
</dbReference>
<dbReference type="GO" id="GO:0042803">
    <property type="term" value="F:protein homodimerization activity"/>
    <property type="evidence" value="ECO:0007669"/>
    <property type="project" value="InterPro"/>
</dbReference>
<evidence type="ECO:0000313" key="14">
    <source>
        <dbReference type="EMBL" id="MBC8540416.1"/>
    </source>
</evidence>
<dbReference type="GO" id="GO:0005737">
    <property type="term" value="C:cytoplasm"/>
    <property type="evidence" value="ECO:0007669"/>
    <property type="project" value="UniProtKB-SubCell"/>
</dbReference>
<evidence type="ECO:0000256" key="4">
    <source>
        <dbReference type="ARBA" id="ARBA00022490"/>
    </source>
</evidence>
<dbReference type="FunFam" id="2.30.22.10:FF:000001">
    <property type="entry name" value="Protein GrpE"/>
    <property type="match status" value="1"/>
</dbReference>
<evidence type="ECO:0000256" key="11">
    <source>
        <dbReference type="RuleBase" id="RU000639"/>
    </source>
</evidence>
<comment type="subunit">
    <text evidence="3 10">Homodimer.</text>
</comment>
<dbReference type="PRINTS" id="PR00773">
    <property type="entry name" value="GRPEPROTEIN"/>
</dbReference>
<dbReference type="PANTHER" id="PTHR21237:SF23">
    <property type="entry name" value="GRPE PROTEIN HOMOLOG, MITOCHONDRIAL"/>
    <property type="match status" value="1"/>
</dbReference>
<dbReference type="RefSeq" id="WP_249311602.1">
    <property type="nucleotide sequence ID" value="NZ_JACRSU010000002.1"/>
</dbReference>
<dbReference type="InterPro" id="IPR013805">
    <property type="entry name" value="GrpE_CC"/>
</dbReference>
<dbReference type="EMBL" id="JACRSU010000002">
    <property type="protein sequence ID" value="MBC8540416.1"/>
    <property type="molecule type" value="Genomic_DNA"/>
</dbReference>
<dbReference type="AlphaFoldDB" id="A0A926DM81"/>
<organism evidence="14 15">
    <name type="scientific">Congzhengia minquanensis</name>
    <dbReference type="NCBI Taxonomy" id="2763657"/>
    <lineage>
        <taxon>Bacteria</taxon>
        <taxon>Bacillati</taxon>
        <taxon>Bacillota</taxon>
        <taxon>Clostridia</taxon>
        <taxon>Eubacteriales</taxon>
        <taxon>Oscillospiraceae</taxon>
        <taxon>Congzhengia</taxon>
    </lineage>
</organism>
<dbReference type="CDD" id="cd00446">
    <property type="entry name" value="GrpE"/>
    <property type="match status" value="1"/>
</dbReference>
<keyword evidence="15" id="KW-1185">Reference proteome</keyword>
<evidence type="ECO:0000256" key="5">
    <source>
        <dbReference type="ARBA" id="ARBA00023016"/>
    </source>
</evidence>
<evidence type="ECO:0000256" key="10">
    <source>
        <dbReference type="HAMAP-Rule" id="MF_01151"/>
    </source>
</evidence>
<name>A0A926DM81_9FIRM</name>
<evidence type="ECO:0000256" key="13">
    <source>
        <dbReference type="SAM" id="MobiDB-lite"/>
    </source>
</evidence>
<evidence type="ECO:0000256" key="9">
    <source>
        <dbReference type="ARBA" id="ARBA00076414"/>
    </source>
</evidence>
<evidence type="ECO:0000256" key="7">
    <source>
        <dbReference type="ARBA" id="ARBA00053401"/>
    </source>
</evidence>
<feature type="compositionally biased region" description="Basic and acidic residues" evidence="13">
    <location>
        <begin position="1"/>
        <end position="28"/>
    </location>
</feature>
<evidence type="ECO:0000256" key="12">
    <source>
        <dbReference type="RuleBase" id="RU004478"/>
    </source>
</evidence>
<sequence>MAKKPTKENEVKEKERVEDAVQEEKEPVTAKSGELAEETPEEPKTVEKEKYDEVYDKYLRVLAEYDNYKKRTQKEKDEMYSLAVAETLEKLLPVADNLDRAISALDETEHSEFSEGVKMVSKQFFEILAKMGVVEIEALGTQFDPNIHNAVMHVDDDEYDANVVIEQFMKGYKYKEKVIRHSMVKVAN</sequence>
<evidence type="ECO:0000256" key="3">
    <source>
        <dbReference type="ARBA" id="ARBA00011738"/>
    </source>
</evidence>
<comment type="caution">
    <text evidence="14">The sequence shown here is derived from an EMBL/GenBank/DDBJ whole genome shotgun (WGS) entry which is preliminary data.</text>
</comment>
<evidence type="ECO:0000256" key="2">
    <source>
        <dbReference type="ARBA" id="ARBA00009054"/>
    </source>
</evidence>
<comment type="subcellular location">
    <subcellularLocation>
        <location evidence="1 10">Cytoplasm</location>
    </subcellularLocation>
</comment>
<feature type="region of interest" description="Disordered" evidence="13">
    <location>
        <begin position="1"/>
        <end position="48"/>
    </location>
</feature>
<evidence type="ECO:0000313" key="15">
    <source>
        <dbReference type="Proteomes" id="UP000611762"/>
    </source>
</evidence>
<dbReference type="GO" id="GO:0000774">
    <property type="term" value="F:adenyl-nucleotide exchange factor activity"/>
    <property type="evidence" value="ECO:0007669"/>
    <property type="project" value="InterPro"/>
</dbReference>
<dbReference type="GO" id="GO:0051087">
    <property type="term" value="F:protein-folding chaperone binding"/>
    <property type="evidence" value="ECO:0007669"/>
    <property type="project" value="InterPro"/>
</dbReference>
<dbReference type="InterPro" id="IPR000740">
    <property type="entry name" value="GrpE"/>
</dbReference>
<reference evidence="14" key="1">
    <citation type="submission" date="2020-08" db="EMBL/GenBank/DDBJ databases">
        <title>Genome public.</title>
        <authorList>
            <person name="Liu C."/>
            <person name="Sun Q."/>
        </authorList>
    </citation>
    <scope>NUCLEOTIDE SEQUENCE</scope>
    <source>
        <strain evidence="14">H8</strain>
    </source>
</reference>
<dbReference type="NCBIfam" id="NF010738">
    <property type="entry name" value="PRK14140.1"/>
    <property type="match status" value="1"/>
</dbReference>
<accession>A0A926DM81</accession>
<dbReference type="Gene3D" id="2.30.22.10">
    <property type="entry name" value="Head domain of nucleotide exchange factor GrpE"/>
    <property type="match status" value="1"/>
</dbReference>
<dbReference type="HAMAP" id="MF_01151">
    <property type="entry name" value="GrpE"/>
    <property type="match status" value="1"/>
</dbReference>
<gene>
    <name evidence="10 14" type="primary">grpE</name>
    <name evidence="14" type="ORF">H8698_05445</name>
</gene>
<dbReference type="SUPFAM" id="SSF58014">
    <property type="entry name" value="Coiled-coil domain of nucleotide exchange factor GrpE"/>
    <property type="match status" value="1"/>
</dbReference>
<keyword evidence="6 10" id="KW-0143">Chaperone</keyword>
<comment type="function">
    <text evidence="7 10 11">Participates actively in the response to hyperosmotic and heat shock by preventing the aggregation of stress-denatured proteins, in association with DnaK and GrpE. It is the nucleotide exchange factor for DnaK and may function as a thermosensor. Unfolded proteins bind initially to DnaJ; upon interaction with the DnaJ-bound protein, DnaK hydrolyzes its bound ATP, resulting in the formation of a stable complex. GrpE releases ADP from DnaK; ATP binding to DnaK triggers the release of the substrate protein, thus completing the reaction cycle. Several rounds of ATP-dependent interactions between DnaJ, DnaK and GrpE are required for fully efficient folding.</text>
</comment>
<comment type="similarity">
    <text evidence="2 10 12">Belongs to the GrpE family.</text>
</comment>
<dbReference type="PANTHER" id="PTHR21237">
    <property type="entry name" value="GRPE PROTEIN"/>
    <property type="match status" value="1"/>
</dbReference>
<keyword evidence="5 10" id="KW-0346">Stress response</keyword>
<dbReference type="Pfam" id="PF01025">
    <property type="entry name" value="GrpE"/>
    <property type="match status" value="1"/>
</dbReference>
<proteinExistence type="inferred from homology"/>